<sequence>MLFISMSLKINCIGLFLNRLIKA</sequence>
<keyword evidence="2" id="KW-1185">Reference proteome</keyword>
<name>A0A9P0HRX7_NEZVI</name>
<accession>A0A9P0HRX7</accession>
<dbReference type="Proteomes" id="UP001152798">
    <property type="component" value="Chromosome 6"/>
</dbReference>
<evidence type="ECO:0000313" key="1">
    <source>
        <dbReference type="EMBL" id="CAH1406729.1"/>
    </source>
</evidence>
<protein>
    <submittedName>
        <fullName evidence="1">Uncharacterized protein</fullName>
    </submittedName>
</protein>
<reference evidence="1" key="1">
    <citation type="submission" date="2022-01" db="EMBL/GenBank/DDBJ databases">
        <authorList>
            <person name="King R."/>
        </authorList>
    </citation>
    <scope>NUCLEOTIDE SEQUENCE</scope>
</reference>
<evidence type="ECO:0000313" key="2">
    <source>
        <dbReference type="Proteomes" id="UP001152798"/>
    </source>
</evidence>
<dbReference type="AlphaFoldDB" id="A0A9P0HRX7"/>
<gene>
    <name evidence="1" type="ORF">NEZAVI_LOCUS14606</name>
</gene>
<dbReference type="EMBL" id="OV725082">
    <property type="protein sequence ID" value="CAH1406729.1"/>
    <property type="molecule type" value="Genomic_DNA"/>
</dbReference>
<proteinExistence type="predicted"/>
<organism evidence="1 2">
    <name type="scientific">Nezara viridula</name>
    <name type="common">Southern green stink bug</name>
    <name type="synonym">Cimex viridulus</name>
    <dbReference type="NCBI Taxonomy" id="85310"/>
    <lineage>
        <taxon>Eukaryota</taxon>
        <taxon>Metazoa</taxon>
        <taxon>Ecdysozoa</taxon>
        <taxon>Arthropoda</taxon>
        <taxon>Hexapoda</taxon>
        <taxon>Insecta</taxon>
        <taxon>Pterygota</taxon>
        <taxon>Neoptera</taxon>
        <taxon>Paraneoptera</taxon>
        <taxon>Hemiptera</taxon>
        <taxon>Heteroptera</taxon>
        <taxon>Panheteroptera</taxon>
        <taxon>Pentatomomorpha</taxon>
        <taxon>Pentatomoidea</taxon>
        <taxon>Pentatomidae</taxon>
        <taxon>Pentatominae</taxon>
        <taxon>Nezara</taxon>
    </lineage>
</organism>